<evidence type="ECO:0000259" key="2">
    <source>
        <dbReference type="PROSITE" id="PS51352"/>
    </source>
</evidence>
<gene>
    <name evidence="3" type="ORF">GOCE00092_LOCUS28566</name>
</gene>
<feature type="domain" description="Thioredoxin" evidence="2">
    <location>
        <begin position="1"/>
        <end position="106"/>
    </location>
</feature>
<dbReference type="PANTHER" id="PTHR46115">
    <property type="entry name" value="THIOREDOXIN-LIKE PROTEIN 1"/>
    <property type="match status" value="1"/>
</dbReference>
<dbReference type="FunFam" id="3.40.30.10:FF:000245">
    <property type="entry name" value="Thioredoxin"/>
    <property type="match status" value="1"/>
</dbReference>
<dbReference type="PRINTS" id="PR00421">
    <property type="entry name" value="THIOREDOXIN"/>
</dbReference>
<name>A0A7S1VW64_9STRA</name>
<accession>A0A7S1VW64</accession>
<dbReference type="InterPro" id="IPR017937">
    <property type="entry name" value="Thioredoxin_CS"/>
</dbReference>
<dbReference type="InterPro" id="IPR013766">
    <property type="entry name" value="Thioredoxin_domain"/>
</dbReference>
<keyword evidence="1" id="KW-1015">Disulfide bond</keyword>
<dbReference type="AlphaFoldDB" id="A0A7S1VW64"/>
<evidence type="ECO:0000313" key="3">
    <source>
        <dbReference type="EMBL" id="CAD9313130.1"/>
    </source>
</evidence>
<protein>
    <recommendedName>
        <fullName evidence="2">Thioredoxin domain-containing protein</fullName>
    </recommendedName>
</protein>
<sequence>MTVKHIGTMDEYNALLETSKTKLVIIDFSAQWCGPCKMISPKFEKMSDEFADIEFAKVDVDEAEDVAAKCGIQAMPTFQFYKGGAMVEEMKGANEGGLRNLIAKHK</sequence>
<organism evidence="3">
    <name type="scientific">Grammatophora oceanica</name>
    <dbReference type="NCBI Taxonomy" id="210454"/>
    <lineage>
        <taxon>Eukaryota</taxon>
        <taxon>Sar</taxon>
        <taxon>Stramenopiles</taxon>
        <taxon>Ochrophyta</taxon>
        <taxon>Bacillariophyta</taxon>
        <taxon>Fragilariophyceae</taxon>
        <taxon>Fragilariophycidae</taxon>
        <taxon>Rhabdonematales</taxon>
        <taxon>Grammatophoraceae</taxon>
        <taxon>Grammatophora</taxon>
    </lineage>
</organism>
<dbReference type="SUPFAM" id="SSF52833">
    <property type="entry name" value="Thioredoxin-like"/>
    <property type="match status" value="1"/>
</dbReference>
<dbReference type="InterPro" id="IPR036249">
    <property type="entry name" value="Thioredoxin-like_sf"/>
</dbReference>
<reference evidence="3" key="1">
    <citation type="submission" date="2021-01" db="EMBL/GenBank/DDBJ databases">
        <authorList>
            <person name="Corre E."/>
            <person name="Pelletier E."/>
            <person name="Niang G."/>
            <person name="Scheremetjew M."/>
            <person name="Finn R."/>
            <person name="Kale V."/>
            <person name="Holt S."/>
            <person name="Cochrane G."/>
            <person name="Meng A."/>
            <person name="Brown T."/>
            <person name="Cohen L."/>
        </authorList>
    </citation>
    <scope>NUCLEOTIDE SEQUENCE</scope>
    <source>
        <strain evidence="3">CCMP 410</strain>
    </source>
</reference>
<proteinExistence type="predicted"/>
<dbReference type="PROSITE" id="PS00194">
    <property type="entry name" value="THIOREDOXIN_1"/>
    <property type="match status" value="1"/>
</dbReference>
<evidence type="ECO:0000256" key="1">
    <source>
        <dbReference type="ARBA" id="ARBA00023157"/>
    </source>
</evidence>
<dbReference type="EMBL" id="HBGK01054170">
    <property type="protein sequence ID" value="CAD9313130.1"/>
    <property type="molecule type" value="Transcribed_RNA"/>
</dbReference>
<dbReference type="PROSITE" id="PS51352">
    <property type="entry name" value="THIOREDOXIN_2"/>
    <property type="match status" value="1"/>
</dbReference>
<dbReference type="Gene3D" id="3.40.30.10">
    <property type="entry name" value="Glutaredoxin"/>
    <property type="match status" value="1"/>
</dbReference>
<dbReference type="Pfam" id="PF00085">
    <property type="entry name" value="Thioredoxin"/>
    <property type="match status" value="1"/>
</dbReference>
<dbReference type="CDD" id="cd02947">
    <property type="entry name" value="TRX_family"/>
    <property type="match status" value="1"/>
</dbReference>